<dbReference type="EMBL" id="JABSTR010000007">
    <property type="protein sequence ID" value="KAH9376075.1"/>
    <property type="molecule type" value="Genomic_DNA"/>
</dbReference>
<comment type="caution">
    <text evidence="3">The sequence shown here is derived from an EMBL/GenBank/DDBJ whole genome shotgun (WGS) entry which is preliminary data.</text>
</comment>
<evidence type="ECO:0000259" key="2">
    <source>
        <dbReference type="SMART" id="SM01332"/>
    </source>
</evidence>
<gene>
    <name evidence="3" type="ORF">HPB48_007261</name>
</gene>
<organism evidence="3 4">
    <name type="scientific">Haemaphysalis longicornis</name>
    <name type="common">Bush tick</name>
    <dbReference type="NCBI Taxonomy" id="44386"/>
    <lineage>
        <taxon>Eukaryota</taxon>
        <taxon>Metazoa</taxon>
        <taxon>Ecdysozoa</taxon>
        <taxon>Arthropoda</taxon>
        <taxon>Chelicerata</taxon>
        <taxon>Arachnida</taxon>
        <taxon>Acari</taxon>
        <taxon>Parasitiformes</taxon>
        <taxon>Ixodida</taxon>
        <taxon>Ixodoidea</taxon>
        <taxon>Ixodidae</taxon>
        <taxon>Haemaphysalinae</taxon>
        <taxon>Haemaphysalis</taxon>
    </lineage>
</organism>
<dbReference type="SUPFAM" id="SSF47954">
    <property type="entry name" value="Cyclin-like"/>
    <property type="match status" value="1"/>
</dbReference>
<dbReference type="Gene3D" id="1.10.472.10">
    <property type="entry name" value="Cyclin-like"/>
    <property type="match status" value="1"/>
</dbReference>
<reference evidence="3 4" key="1">
    <citation type="journal article" date="2020" name="Cell">
        <title>Large-Scale Comparative Analyses of Tick Genomes Elucidate Their Genetic Diversity and Vector Capacities.</title>
        <authorList>
            <consortium name="Tick Genome and Microbiome Consortium (TIGMIC)"/>
            <person name="Jia N."/>
            <person name="Wang J."/>
            <person name="Shi W."/>
            <person name="Du L."/>
            <person name="Sun Y."/>
            <person name="Zhan W."/>
            <person name="Jiang J.F."/>
            <person name="Wang Q."/>
            <person name="Zhang B."/>
            <person name="Ji P."/>
            <person name="Bell-Sakyi L."/>
            <person name="Cui X.M."/>
            <person name="Yuan T.T."/>
            <person name="Jiang B.G."/>
            <person name="Yang W.F."/>
            <person name="Lam T.T."/>
            <person name="Chang Q.C."/>
            <person name="Ding S.J."/>
            <person name="Wang X.J."/>
            <person name="Zhu J.G."/>
            <person name="Ruan X.D."/>
            <person name="Zhao L."/>
            <person name="Wei J.T."/>
            <person name="Ye R.Z."/>
            <person name="Que T.C."/>
            <person name="Du C.H."/>
            <person name="Zhou Y.H."/>
            <person name="Cheng J.X."/>
            <person name="Dai P.F."/>
            <person name="Guo W.B."/>
            <person name="Han X.H."/>
            <person name="Huang E.J."/>
            <person name="Li L.F."/>
            <person name="Wei W."/>
            <person name="Gao Y.C."/>
            <person name="Liu J.Z."/>
            <person name="Shao H.Z."/>
            <person name="Wang X."/>
            <person name="Wang C.C."/>
            <person name="Yang T.C."/>
            <person name="Huo Q.B."/>
            <person name="Li W."/>
            <person name="Chen H.Y."/>
            <person name="Chen S.E."/>
            <person name="Zhou L.G."/>
            <person name="Ni X.B."/>
            <person name="Tian J.H."/>
            <person name="Sheng Y."/>
            <person name="Liu T."/>
            <person name="Pan Y.S."/>
            <person name="Xia L.Y."/>
            <person name="Li J."/>
            <person name="Zhao F."/>
            <person name="Cao W.C."/>
        </authorList>
    </citation>
    <scope>NUCLEOTIDE SEQUENCE [LARGE SCALE GENOMIC DNA]</scope>
    <source>
        <strain evidence="3">HaeL-2018</strain>
    </source>
</reference>
<dbReference type="InterPro" id="IPR036915">
    <property type="entry name" value="Cyclin-like_sf"/>
</dbReference>
<dbReference type="SMART" id="SM01332">
    <property type="entry name" value="Cyclin_C"/>
    <property type="match status" value="1"/>
</dbReference>
<evidence type="ECO:0000313" key="3">
    <source>
        <dbReference type="EMBL" id="KAH9376075.1"/>
    </source>
</evidence>
<dbReference type="InterPro" id="IPR013763">
    <property type="entry name" value="Cyclin-like_dom"/>
</dbReference>
<dbReference type="Proteomes" id="UP000821853">
    <property type="component" value="Chromosome 5"/>
</dbReference>
<dbReference type="InterPro" id="IPR004367">
    <property type="entry name" value="Cyclin_C-dom"/>
</dbReference>
<dbReference type="Pfam" id="PF02984">
    <property type="entry name" value="Cyclin_C"/>
    <property type="match status" value="1"/>
</dbReference>
<feature type="domain" description="Cyclin C-terminal" evidence="2">
    <location>
        <begin position="36"/>
        <end position="146"/>
    </location>
</feature>
<dbReference type="SMART" id="SM00385">
    <property type="entry name" value="CYCLIN"/>
    <property type="match status" value="1"/>
</dbReference>
<sequence length="146" mass="16416">MSSPALALVPSPPPQPLPHNASGRARFILDLQCFRGNCVVYLRIFSVRIFATTRLISRHTERTYLCELALLDDVPYLQFLPSIVAGSALCLANHTLGRHPWGQELVEYSGYEVTAFRECVHSLYSSFCNAPSRPQRAVHDKFKTPK</sequence>
<keyword evidence="4" id="KW-1185">Reference proteome</keyword>
<dbReference type="AlphaFoldDB" id="A0A9J6GL54"/>
<protein>
    <recommendedName>
        <fullName evidence="5">Cyclin C-terminal domain-containing protein</fullName>
    </recommendedName>
</protein>
<dbReference type="OrthoDB" id="6437110at2759"/>
<feature type="domain" description="Cyclin-like" evidence="1">
    <location>
        <begin position="40"/>
        <end position="125"/>
    </location>
</feature>
<evidence type="ECO:0008006" key="5">
    <source>
        <dbReference type="Google" id="ProtNLM"/>
    </source>
</evidence>
<accession>A0A9J6GL54</accession>
<dbReference type="VEuPathDB" id="VectorBase:HLOH_062324"/>
<evidence type="ECO:0000313" key="4">
    <source>
        <dbReference type="Proteomes" id="UP000821853"/>
    </source>
</evidence>
<name>A0A9J6GL54_HAELO</name>
<proteinExistence type="predicted"/>
<evidence type="ECO:0000259" key="1">
    <source>
        <dbReference type="SMART" id="SM00385"/>
    </source>
</evidence>